<feature type="transmembrane region" description="Helical" evidence="2">
    <location>
        <begin position="291"/>
        <end position="309"/>
    </location>
</feature>
<evidence type="ECO:0000256" key="2">
    <source>
        <dbReference type="SAM" id="Phobius"/>
    </source>
</evidence>
<feature type="transmembrane region" description="Helical" evidence="2">
    <location>
        <begin position="390"/>
        <end position="411"/>
    </location>
</feature>
<dbReference type="EMBL" id="PXYW01000006">
    <property type="protein sequence ID" value="PSR34812.1"/>
    <property type="molecule type" value="Genomic_DNA"/>
</dbReference>
<gene>
    <name evidence="3" type="ORF">C7B46_03635</name>
</gene>
<feature type="transmembrane region" description="Helical" evidence="2">
    <location>
        <begin position="116"/>
        <end position="139"/>
    </location>
</feature>
<dbReference type="GO" id="GO:0022857">
    <property type="term" value="F:transmembrane transporter activity"/>
    <property type="evidence" value="ECO:0007669"/>
    <property type="project" value="InterPro"/>
</dbReference>
<reference evidence="3 4" key="1">
    <citation type="journal article" date="2014" name="BMC Genomics">
        <title>Comparison of environmental and isolate Sulfobacillus genomes reveals diverse carbon, sulfur, nitrogen, and hydrogen metabolisms.</title>
        <authorList>
            <person name="Justice N.B."/>
            <person name="Norman A."/>
            <person name="Brown C.T."/>
            <person name="Singh A."/>
            <person name="Thomas B.C."/>
            <person name="Banfield J.F."/>
        </authorList>
    </citation>
    <scope>NUCLEOTIDE SEQUENCE [LARGE SCALE GENOMIC DNA]</scope>
    <source>
        <strain evidence="3">AMDSBA4</strain>
    </source>
</reference>
<sequence length="421" mass="46767">MSIEHQTRGNLRHNIRVSILNGGFSMVSMGIIGTFVPLYLLDALHASNQQIALLNSLPAIVSMVASIVGVFVIPRLSRFKPFTFAMILVTRVSYFLLGLIPWISLRWASSLTVDTVALGSFPQSLGNLGWQALIAQLIPQSLRSSFFSQRNLVVTVIGLVATAMTGGILQLFNPGWIWPYQIFFMAAAGFGAVEVLYLARHREPQAKSGPTLHWTPIRWTTILHDNQFVRYTLIAAFFNFGWQLSWPLFNIFQIKDAGATGLWLGLFTVASQLGQIMTFRWWGRLSDKRGGMTMLAFASAGVATVPWLTVLSTNLWYLTIISLESGVFLSGINLLLFTQLLEQIPKANRSHYIAAYNVVLGAVAFMAPEFGIWCLGWLHMNGTMILSSGWRLVGAFLFMTAAMGPGALTDLRGLWWRTIGR</sequence>
<protein>
    <submittedName>
        <fullName evidence="3">MFS transporter</fullName>
    </submittedName>
</protein>
<evidence type="ECO:0000256" key="1">
    <source>
        <dbReference type="ARBA" id="ARBA00004651"/>
    </source>
</evidence>
<feature type="transmembrane region" description="Helical" evidence="2">
    <location>
        <begin position="151"/>
        <end position="172"/>
    </location>
</feature>
<dbReference type="InterPro" id="IPR052528">
    <property type="entry name" value="Sugar_transport-like"/>
</dbReference>
<dbReference type="Proteomes" id="UP000242972">
    <property type="component" value="Unassembled WGS sequence"/>
</dbReference>
<dbReference type="Pfam" id="PF07690">
    <property type="entry name" value="MFS_1"/>
    <property type="match status" value="1"/>
</dbReference>
<feature type="transmembrane region" description="Helical" evidence="2">
    <location>
        <begin position="315"/>
        <end position="341"/>
    </location>
</feature>
<evidence type="ECO:0000313" key="3">
    <source>
        <dbReference type="EMBL" id="PSR34812.1"/>
    </source>
</evidence>
<dbReference type="InterPro" id="IPR036259">
    <property type="entry name" value="MFS_trans_sf"/>
</dbReference>
<dbReference type="SUPFAM" id="SSF103473">
    <property type="entry name" value="MFS general substrate transporter"/>
    <property type="match status" value="1"/>
</dbReference>
<organism evidence="3 4">
    <name type="scientific">Sulfobacillus benefaciens</name>
    <dbReference type="NCBI Taxonomy" id="453960"/>
    <lineage>
        <taxon>Bacteria</taxon>
        <taxon>Bacillati</taxon>
        <taxon>Bacillota</taxon>
        <taxon>Clostridia</taxon>
        <taxon>Eubacteriales</taxon>
        <taxon>Clostridiales Family XVII. Incertae Sedis</taxon>
        <taxon>Sulfobacillus</taxon>
    </lineage>
</organism>
<dbReference type="PANTHER" id="PTHR23526:SF2">
    <property type="entry name" value="MAJOR FACILITATOR SUPERFAMILY (MFS) PROFILE DOMAIN-CONTAINING PROTEIN"/>
    <property type="match status" value="1"/>
</dbReference>
<dbReference type="Gene3D" id="1.20.1250.20">
    <property type="entry name" value="MFS general substrate transporter like domains"/>
    <property type="match status" value="1"/>
</dbReference>
<feature type="transmembrane region" description="Helical" evidence="2">
    <location>
        <begin position="85"/>
        <end position="104"/>
    </location>
</feature>
<feature type="transmembrane region" description="Helical" evidence="2">
    <location>
        <begin position="261"/>
        <end position="279"/>
    </location>
</feature>
<feature type="transmembrane region" description="Helical" evidence="2">
    <location>
        <begin position="52"/>
        <end position="73"/>
    </location>
</feature>
<keyword evidence="2" id="KW-0812">Transmembrane</keyword>
<proteinExistence type="predicted"/>
<comment type="caution">
    <text evidence="3">The sequence shown here is derived from an EMBL/GenBank/DDBJ whole genome shotgun (WGS) entry which is preliminary data.</text>
</comment>
<keyword evidence="2" id="KW-0472">Membrane</keyword>
<dbReference type="PANTHER" id="PTHR23526">
    <property type="entry name" value="INTEGRAL MEMBRANE TRANSPORT PROTEIN-RELATED"/>
    <property type="match status" value="1"/>
</dbReference>
<feature type="transmembrane region" description="Helical" evidence="2">
    <location>
        <begin position="178"/>
        <end position="199"/>
    </location>
</feature>
<name>A0A2T2XJZ0_9FIRM</name>
<dbReference type="InterPro" id="IPR011701">
    <property type="entry name" value="MFS"/>
</dbReference>
<evidence type="ECO:0000313" key="4">
    <source>
        <dbReference type="Proteomes" id="UP000242972"/>
    </source>
</evidence>
<feature type="transmembrane region" description="Helical" evidence="2">
    <location>
        <begin position="20"/>
        <end position="40"/>
    </location>
</feature>
<feature type="transmembrane region" description="Helical" evidence="2">
    <location>
        <begin position="228"/>
        <end position="249"/>
    </location>
</feature>
<comment type="subcellular location">
    <subcellularLocation>
        <location evidence="1">Cell membrane</location>
        <topology evidence="1">Multi-pass membrane protein</topology>
    </subcellularLocation>
</comment>
<keyword evidence="2" id="KW-1133">Transmembrane helix</keyword>
<feature type="transmembrane region" description="Helical" evidence="2">
    <location>
        <begin position="353"/>
        <end position="378"/>
    </location>
</feature>
<accession>A0A2T2XJZ0</accession>
<dbReference type="GO" id="GO:0005886">
    <property type="term" value="C:plasma membrane"/>
    <property type="evidence" value="ECO:0007669"/>
    <property type="project" value="UniProtKB-SubCell"/>
</dbReference>
<dbReference type="AlphaFoldDB" id="A0A2T2XJZ0"/>